<proteinExistence type="predicted"/>
<dbReference type="GO" id="GO:0016301">
    <property type="term" value="F:kinase activity"/>
    <property type="evidence" value="ECO:0007669"/>
    <property type="project" value="UniProtKB-KW"/>
</dbReference>
<dbReference type="Gene3D" id="3.40.930.10">
    <property type="entry name" value="Mannitol-specific EII, Chain A"/>
    <property type="match status" value="1"/>
</dbReference>
<name>A0A8J2VLW1_9BACL</name>
<dbReference type="PROSITE" id="PS51094">
    <property type="entry name" value="PTS_EIIA_TYPE_2"/>
    <property type="match status" value="1"/>
</dbReference>
<keyword evidence="5" id="KW-0598">Phosphotransferase system</keyword>
<dbReference type="RefSeq" id="WP_188688993.1">
    <property type="nucleotide sequence ID" value="NZ_BMIR01000002.1"/>
</dbReference>
<evidence type="ECO:0000256" key="5">
    <source>
        <dbReference type="ARBA" id="ARBA00022683"/>
    </source>
</evidence>
<evidence type="ECO:0000256" key="4">
    <source>
        <dbReference type="ARBA" id="ARBA00022679"/>
    </source>
</evidence>
<keyword evidence="2" id="KW-0813">Transport</keyword>
<dbReference type="InterPro" id="IPR016152">
    <property type="entry name" value="PTrfase/Anion_transptr"/>
</dbReference>
<evidence type="ECO:0000256" key="3">
    <source>
        <dbReference type="ARBA" id="ARBA00022490"/>
    </source>
</evidence>
<keyword evidence="9" id="KW-1185">Reference proteome</keyword>
<evidence type="ECO:0000256" key="6">
    <source>
        <dbReference type="ARBA" id="ARBA00022777"/>
    </source>
</evidence>
<evidence type="ECO:0000313" key="9">
    <source>
        <dbReference type="Proteomes" id="UP000628775"/>
    </source>
</evidence>
<dbReference type="Pfam" id="PF00359">
    <property type="entry name" value="PTS_EIIA_2"/>
    <property type="match status" value="1"/>
</dbReference>
<reference evidence="8" key="2">
    <citation type="submission" date="2020-09" db="EMBL/GenBank/DDBJ databases">
        <authorList>
            <person name="Sun Q."/>
            <person name="Zhou Y."/>
        </authorList>
    </citation>
    <scope>NUCLEOTIDE SEQUENCE</scope>
    <source>
        <strain evidence="8">CGMCC 1.15371</strain>
    </source>
</reference>
<dbReference type="PROSITE" id="PS00372">
    <property type="entry name" value="PTS_EIIA_TYPE_2_HIS"/>
    <property type="match status" value="1"/>
</dbReference>
<dbReference type="GO" id="GO:0009401">
    <property type="term" value="P:phosphoenolpyruvate-dependent sugar phosphotransferase system"/>
    <property type="evidence" value="ECO:0007669"/>
    <property type="project" value="UniProtKB-KW"/>
</dbReference>
<dbReference type="CDD" id="cd00211">
    <property type="entry name" value="PTS_IIA_fru"/>
    <property type="match status" value="1"/>
</dbReference>
<dbReference type="PANTHER" id="PTHR36203">
    <property type="entry name" value="ASCORBATE-SPECIFIC PTS SYSTEM EIIA COMPONENT"/>
    <property type="match status" value="1"/>
</dbReference>
<evidence type="ECO:0000259" key="7">
    <source>
        <dbReference type="PROSITE" id="PS51094"/>
    </source>
</evidence>
<protein>
    <submittedName>
        <fullName evidence="8">Transcriptional antiterminator, bglG family protein</fullName>
    </submittedName>
</protein>
<evidence type="ECO:0000256" key="2">
    <source>
        <dbReference type="ARBA" id="ARBA00022448"/>
    </source>
</evidence>
<evidence type="ECO:0000256" key="1">
    <source>
        <dbReference type="ARBA" id="ARBA00004496"/>
    </source>
</evidence>
<dbReference type="GO" id="GO:0005737">
    <property type="term" value="C:cytoplasm"/>
    <property type="evidence" value="ECO:0007669"/>
    <property type="project" value="UniProtKB-SubCell"/>
</dbReference>
<feature type="domain" description="PTS EIIA type-2" evidence="7">
    <location>
        <begin position="2"/>
        <end position="142"/>
    </location>
</feature>
<sequence>MLQVKKEMVIINEKAISAEEAIRKAGKLLVDAGKVSFNYVDAMVKGYKEIGPYIVLGPHIAIPHARPEYGVYEQCLSMVLLEDPVSFGHPTNDPVKLVCAIGGTDNESHINMLRELSTVLGDPEKIYGLMNARDYNEFVSYL</sequence>
<dbReference type="AlphaFoldDB" id="A0A8J2VLW1"/>
<dbReference type="InterPro" id="IPR051351">
    <property type="entry name" value="Ascorbate-PTS_EIIA_comp"/>
</dbReference>
<dbReference type="InterPro" id="IPR002178">
    <property type="entry name" value="PTS_EIIA_type-2_dom"/>
</dbReference>
<evidence type="ECO:0000313" key="8">
    <source>
        <dbReference type="EMBL" id="GGE30331.1"/>
    </source>
</evidence>
<keyword evidence="3" id="KW-0963">Cytoplasm</keyword>
<dbReference type="Proteomes" id="UP000628775">
    <property type="component" value="Unassembled WGS sequence"/>
</dbReference>
<organism evidence="8 9">
    <name type="scientific">Pullulanibacillus camelliae</name>
    <dbReference type="NCBI Taxonomy" id="1707096"/>
    <lineage>
        <taxon>Bacteria</taxon>
        <taxon>Bacillati</taxon>
        <taxon>Bacillota</taxon>
        <taxon>Bacilli</taxon>
        <taxon>Bacillales</taxon>
        <taxon>Sporolactobacillaceae</taxon>
        <taxon>Pullulanibacillus</taxon>
    </lineage>
</organism>
<dbReference type="EMBL" id="BMIR01000002">
    <property type="protein sequence ID" value="GGE30331.1"/>
    <property type="molecule type" value="Genomic_DNA"/>
</dbReference>
<keyword evidence="6" id="KW-0418">Kinase</keyword>
<comment type="subcellular location">
    <subcellularLocation>
        <location evidence="1">Cytoplasm</location>
    </subcellularLocation>
</comment>
<keyword evidence="4" id="KW-0808">Transferase</keyword>
<reference evidence="8" key="1">
    <citation type="journal article" date="2014" name="Int. J. Syst. Evol. Microbiol.">
        <title>Complete genome sequence of Corynebacterium casei LMG S-19264T (=DSM 44701T), isolated from a smear-ripened cheese.</title>
        <authorList>
            <consortium name="US DOE Joint Genome Institute (JGI-PGF)"/>
            <person name="Walter F."/>
            <person name="Albersmeier A."/>
            <person name="Kalinowski J."/>
            <person name="Ruckert C."/>
        </authorList>
    </citation>
    <scope>NUCLEOTIDE SEQUENCE</scope>
    <source>
        <strain evidence="8">CGMCC 1.15371</strain>
    </source>
</reference>
<dbReference type="PANTHER" id="PTHR36203:SF5">
    <property type="entry name" value="PTS SYSTEM, EIIA COMPONENT"/>
    <property type="match status" value="1"/>
</dbReference>
<gene>
    <name evidence="8" type="ORF">GCM10011391_06140</name>
</gene>
<dbReference type="SUPFAM" id="SSF55804">
    <property type="entry name" value="Phoshotransferase/anion transport protein"/>
    <property type="match status" value="1"/>
</dbReference>
<accession>A0A8J2VLW1</accession>
<comment type="caution">
    <text evidence="8">The sequence shown here is derived from an EMBL/GenBank/DDBJ whole genome shotgun (WGS) entry which is preliminary data.</text>
</comment>